<dbReference type="InterPro" id="IPR045851">
    <property type="entry name" value="AMP-bd_C_sf"/>
</dbReference>
<dbReference type="InterPro" id="IPR036736">
    <property type="entry name" value="ACP-like_sf"/>
</dbReference>
<comment type="similarity">
    <text evidence="3">Belongs to the acyl-CoA dehydrogenase family.</text>
</comment>
<dbReference type="Gene3D" id="1.20.140.10">
    <property type="entry name" value="Butyryl-CoA Dehydrogenase, subunit A, domain 3"/>
    <property type="match status" value="1"/>
</dbReference>
<dbReference type="FunFam" id="3.40.50.12780:FF:000013">
    <property type="entry name" value="Long-chain-fatty-acid--AMP ligase FadD32"/>
    <property type="match status" value="1"/>
</dbReference>
<comment type="cofactor">
    <cofactor evidence="1">
        <name>FAD</name>
        <dbReference type="ChEBI" id="CHEBI:57692"/>
    </cofactor>
</comment>
<keyword evidence="7" id="KW-0285">Flavoprotein</keyword>
<protein>
    <submittedName>
        <fullName evidence="12">AMP-dependent synthetase/ligase</fullName>
    </submittedName>
</protein>
<evidence type="ECO:0000256" key="1">
    <source>
        <dbReference type="ARBA" id="ARBA00001974"/>
    </source>
</evidence>
<dbReference type="InterPro" id="IPR009081">
    <property type="entry name" value="PP-bd_ACP"/>
</dbReference>
<dbReference type="CDD" id="cd05931">
    <property type="entry name" value="FAAL"/>
    <property type="match status" value="1"/>
</dbReference>
<dbReference type="AlphaFoldDB" id="A0A7U3RL68"/>
<dbReference type="GO" id="GO:0050660">
    <property type="term" value="F:flavin adenine dinucleotide binding"/>
    <property type="evidence" value="ECO:0007669"/>
    <property type="project" value="InterPro"/>
</dbReference>
<dbReference type="InterPro" id="IPR042099">
    <property type="entry name" value="ANL_N_sf"/>
</dbReference>
<evidence type="ECO:0000256" key="5">
    <source>
        <dbReference type="ARBA" id="ARBA00022553"/>
    </source>
</evidence>
<reference evidence="12" key="1">
    <citation type="submission" date="2020-05" db="EMBL/GenBank/DDBJ databases">
        <title>Structure and Biosynthesis of Myxolipoxazoles and Myxopyrimidinols: Unique Myxobacterial Fatty Acids Featuring Isoxazole and 4-Pyrimidinol Heterocycles.</title>
        <authorList>
            <person name="Popoff A."/>
            <person name="Hug J.J."/>
            <person name="Walesch S."/>
            <person name="Garcia R."/>
            <person name="Mueller R."/>
        </authorList>
    </citation>
    <scope>NUCLEOTIDE SEQUENCE</scope>
    <source>
        <strain evidence="12">Mx x48</strain>
    </source>
</reference>
<dbReference type="Gene3D" id="1.10.1200.10">
    <property type="entry name" value="ACP-like"/>
    <property type="match status" value="1"/>
</dbReference>
<proteinExistence type="inferred from homology"/>
<dbReference type="SMART" id="SM00823">
    <property type="entry name" value="PKS_PP"/>
    <property type="match status" value="1"/>
</dbReference>
<dbReference type="InterPro" id="IPR009100">
    <property type="entry name" value="AcylCoA_DH/oxidase_NM_dom_sf"/>
</dbReference>
<evidence type="ECO:0000259" key="11">
    <source>
        <dbReference type="PROSITE" id="PS50075"/>
    </source>
</evidence>
<evidence type="ECO:0000256" key="8">
    <source>
        <dbReference type="ARBA" id="ARBA00022827"/>
    </source>
</evidence>
<dbReference type="SUPFAM" id="SSF56645">
    <property type="entry name" value="Acyl-CoA dehydrogenase NM domain-like"/>
    <property type="match status" value="1"/>
</dbReference>
<dbReference type="Pfam" id="PF02770">
    <property type="entry name" value="Acyl-CoA_dh_M"/>
    <property type="match status" value="1"/>
</dbReference>
<keyword evidence="6 12" id="KW-0436">Ligase</keyword>
<evidence type="ECO:0000256" key="10">
    <source>
        <dbReference type="ARBA" id="ARBA00023098"/>
    </source>
</evidence>
<dbReference type="Pfam" id="PF00501">
    <property type="entry name" value="AMP-binding"/>
    <property type="match status" value="1"/>
</dbReference>
<dbReference type="GO" id="GO:0006633">
    <property type="term" value="P:fatty acid biosynthetic process"/>
    <property type="evidence" value="ECO:0007669"/>
    <property type="project" value="TreeGrafter"/>
</dbReference>
<dbReference type="InterPro" id="IPR009075">
    <property type="entry name" value="AcylCo_DH/oxidase_C"/>
</dbReference>
<dbReference type="GO" id="GO:0071766">
    <property type="term" value="P:Actinobacterium-type cell wall biogenesis"/>
    <property type="evidence" value="ECO:0007669"/>
    <property type="project" value="UniProtKB-ARBA"/>
</dbReference>
<dbReference type="Gene3D" id="3.40.50.12780">
    <property type="entry name" value="N-terminal domain of ligase-like"/>
    <property type="match status" value="1"/>
</dbReference>
<dbReference type="Pfam" id="PF00550">
    <property type="entry name" value="PP-binding"/>
    <property type="match status" value="1"/>
</dbReference>
<keyword evidence="10" id="KW-0443">Lipid metabolism</keyword>
<evidence type="ECO:0000256" key="7">
    <source>
        <dbReference type="ARBA" id="ARBA00022630"/>
    </source>
</evidence>
<dbReference type="PANTHER" id="PTHR22754">
    <property type="entry name" value="DISCO-INTERACTING PROTEIN 2 DIP2 -RELATED"/>
    <property type="match status" value="1"/>
</dbReference>
<dbReference type="Gene3D" id="3.30.300.30">
    <property type="match status" value="1"/>
</dbReference>
<dbReference type="EMBL" id="MT513750">
    <property type="protein sequence ID" value="QKW94305.1"/>
    <property type="molecule type" value="Genomic_DNA"/>
</dbReference>
<keyword evidence="5" id="KW-0597">Phosphoprotein</keyword>
<dbReference type="PANTHER" id="PTHR22754:SF32">
    <property type="entry name" value="DISCO-INTERACTING PROTEIN 2"/>
    <property type="match status" value="1"/>
</dbReference>
<keyword evidence="9" id="KW-0276">Fatty acid metabolism</keyword>
<dbReference type="InterPro" id="IPR006091">
    <property type="entry name" value="Acyl-CoA_Oxase/DH_mid-dom"/>
</dbReference>
<gene>
    <name evidence="12" type="primary">iso2</name>
</gene>
<sequence length="1216" mass="131374">MSLEGVMTDSADALRFSPTLVHALRHWAQVQPQKNAFTYLSGREQPEQPITYGELARTVFGVAAHLEREGFRGERVLIVMRSGLEYIVGFLACVAAGAIAAPLYPPASDKDWAKLRAITRDCQPKAMLVARAGDARHASQQPDCPALVMGELIAAHGGGDPTGAGLPTPLPDDVAFLQYTSGSTGDPKGVMVTHRSIVHNNRMTAVAMGNTRDSVIVTWLPLYHDMGLIGMILQSLGLGARTVLMAPKSFVRDPALWLQAVSTYRGTCAGGPNFAYDICIEKVDDAVIDTLDLSSWRSAFNGAEPIKASTLERFQRRFERAGFRSEMFFPCYGLAEATLFVAGGPRGKAPTTFELRDERRVQTLVGMALDQGEQTVRIVDPESWTLQPNARVGEVWLKSDSVTRGYWNRAKATADTFHAYTTDTGEGPFLRTGDLGFVHEGSLYITGRIKELIIVNGFNHHPQDLEDTVQALSDDLRVHCGAAFSFDDEKLAVVQAVTRGREVAPRFEELTASIRREVLRVHGVAPAYIALVNAGMIPKTSSGKIQRGEVRKAFLDGTLEVLHDWRPEPPQQAAPLRAVPGDAKALRPVVEEKLAWVRDYCATRLNSFVIDERRTLPPYVILDFGNQGLLGMLVPEAHGGLGFTTREFLRVMELLGSKDMTLALFVGLNNVLGVRPVLRFGGEQLKARYLPALARGRELAAFSLTEPGAGSNPQALETTARASGDGYRLSGTKIWSGSAAWAGLMNVFARHVDANGQPAGFSAFAIPQGSPGVRQGPEALTMGLRGMIQNTVHLEDVPVEPWQLLGEPGNGMAMAQDTLCYGRLAIASVCLGATRLCVQLMLQYAQGRRVSTGPLLQNPYTRAVLGEAMHQIAAIEALIDRVVGKVEAGQDVAPEVLAVCKSVSTEVLWTTVDRTMQLAGGRGYLESNFIPQLFRDARIFRIFEGPTETLHHFVGTSALRGRPVLRAFLRESLDEDTVRTHYDAVLAALQPARPGERDTSLEDWQGLRFGAYVDDLVLYAAAAGSGVDAATRRWLHERLQAALARVTQATRAFPELPGAEALRAFGEALDRDFGRRGSGPAMPDVSLDALFTPTAAAPTAPPPAPAAAPSAPVVAAPPAMHVVAAPTPVGRAEVEAFIRQWISGRCARPVASLQGDVEFAMLGLGSIDAIDLGAALSDEYALTVDPSVLFSYPNIRELAGFLLGRLNKRSGAKVAG</sequence>
<evidence type="ECO:0000256" key="6">
    <source>
        <dbReference type="ARBA" id="ARBA00022598"/>
    </source>
</evidence>
<dbReference type="GO" id="GO:0016874">
    <property type="term" value="F:ligase activity"/>
    <property type="evidence" value="ECO:0007669"/>
    <property type="project" value="UniProtKB-KW"/>
</dbReference>
<dbReference type="GO" id="GO:0031177">
    <property type="term" value="F:phosphopantetheine binding"/>
    <property type="evidence" value="ECO:0007669"/>
    <property type="project" value="InterPro"/>
</dbReference>
<dbReference type="GO" id="GO:0005886">
    <property type="term" value="C:plasma membrane"/>
    <property type="evidence" value="ECO:0007669"/>
    <property type="project" value="TreeGrafter"/>
</dbReference>
<dbReference type="SUPFAM" id="SSF47203">
    <property type="entry name" value="Acyl-CoA dehydrogenase C-terminal domain-like"/>
    <property type="match status" value="1"/>
</dbReference>
<dbReference type="SUPFAM" id="SSF56801">
    <property type="entry name" value="Acetyl-CoA synthetase-like"/>
    <property type="match status" value="1"/>
</dbReference>
<dbReference type="InterPro" id="IPR036250">
    <property type="entry name" value="AcylCo_DH-like_C"/>
</dbReference>
<dbReference type="SUPFAM" id="SSF47336">
    <property type="entry name" value="ACP-like"/>
    <property type="match status" value="1"/>
</dbReference>
<dbReference type="Gene3D" id="2.40.110.10">
    <property type="entry name" value="Butyryl-CoA Dehydrogenase, subunit A, domain 2"/>
    <property type="match status" value="1"/>
</dbReference>
<dbReference type="InterPro" id="IPR013786">
    <property type="entry name" value="AcylCoA_DH/ox_N"/>
</dbReference>
<evidence type="ECO:0000256" key="9">
    <source>
        <dbReference type="ARBA" id="ARBA00022832"/>
    </source>
</evidence>
<name>A0A7U3RL68_MYXXA</name>
<evidence type="ECO:0000256" key="3">
    <source>
        <dbReference type="ARBA" id="ARBA00009347"/>
    </source>
</evidence>
<dbReference type="CDD" id="cd00567">
    <property type="entry name" value="ACAD"/>
    <property type="match status" value="1"/>
</dbReference>
<accession>A0A7U3RL68</accession>
<dbReference type="PROSITE" id="PS50075">
    <property type="entry name" value="CARRIER"/>
    <property type="match status" value="1"/>
</dbReference>
<evidence type="ECO:0000256" key="4">
    <source>
        <dbReference type="ARBA" id="ARBA00022450"/>
    </source>
</evidence>
<dbReference type="InterPro" id="IPR025110">
    <property type="entry name" value="AMP-bd_C"/>
</dbReference>
<keyword evidence="4" id="KW-0596">Phosphopantetheine</keyword>
<keyword evidence="8" id="KW-0274">FAD</keyword>
<dbReference type="InterPro" id="IPR000873">
    <property type="entry name" value="AMP-dep_synth/lig_dom"/>
</dbReference>
<dbReference type="GO" id="GO:0070566">
    <property type="term" value="F:adenylyltransferase activity"/>
    <property type="evidence" value="ECO:0007669"/>
    <property type="project" value="TreeGrafter"/>
</dbReference>
<dbReference type="InterPro" id="IPR046373">
    <property type="entry name" value="Acyl-CoA_Oxase/DH_mid-dom_sf"/>
</dbReference>
<dbReference type="InterPro" id="IPR040097">
    <property type="entry name" value="FAAL/FAAC"/>
</dbReference>
<dbReference type="Pfam" id="PF02771">
    <property type="entry name" value="Acyl-CoA_dh_N"/>
    <property type="match status" value="1"/>
</dbReference>
<dbReference type="InterPro" id="IPR020845">
    <property type="entry name" value="AMP-binding_CS"/>
</dbReference>
<comment type="similarity">
    <text evidence="2">Belongs to the ATP-dependent AMP-binding enzyme family.</text>
</comment>
<evidence type="ECO:0000313" key="12">
    <source>
        <dbReference type="EMBL" id="QKW94305.1"/>
    </source>
</evidence>
<dbReference type="Gene3D" id="1.10.540.10">
    <property type="entry name" value="Acyl-CoA dehydrogenase/oxidase, N-terminal domain"/>
    <property type="match status" value="1"/>
</dbReference>
<dbReference type="Pfam" id="PF23024">
    <property type="entry name" value="AMP-dom_DIP2-like"/>
    <property type="match status" value="1"/>
</dbReference>
<dbReference type="Pfam" id="PF00441">
    <property type="entry name" value="Acyl-CoA_dh_1"/>
    <property type="match status" value="1"/>
</dbReference>
<dbReference type="InterPro" id="IPR037069">
    <property type="entry name" value="AcylCoA_DH/ox_N_sf"/>
</dbReference>
<organism evidence="12">
    <name type="scientific">Myxococcus xanthus</name>
    <dbReference type="NCBI Taxonomy" id="34"/>
    <lineage>
        <taxon>Bacteria</taxon>
        <taxon>Pseudomonadati</taxon>
        <taxon>Myxococcota</taxon>
        <taxon>Myxococcia</taxon>
        <taxon>Myxococcales</taxon>
        <taxon>Cystobacterineae</taxon>
        <taxon>Myxococcaceae</taxon>
        <taxon>Myxococcus</taxon>
    </lineage>
</organism>
<dbReference type="InterPro" id="IPR020806">
    <property type="entry name" value="PKS_PP-bd"/>
</dbReference>
<evidence type="ECO:0000256" key="2">
    <source>
        <dbReference type="ARBA" id="ARBA00006432"/>
    </source>
</evidence>
<dbReference type="GO" id="GO:0016627">
    <property type="term" value="F:oxidoreductase activity, acting on the CH-CH group of donors"/>
    <property type="evidence" value="ECO:0007669"/>
    <property type="project" value="InterPro"/>
</dbReference>
<dbReference type="PROSITE" id="PS00455">
    <property type="entry name" value="AMP_BINDING"/>
    <property type="match status" value="1"/>
</dbReference>
<feature type="domain" description="Carrier" evidence="11">
    <location>
        <begin position="1129"/>
        <end position="1206"/>
    </location>
</feature>